<dbReference type="CDD" id="cd02440">
    <property type="entry name" value="AdoMet_MTases"/>
    <property type="match status" value="1"/>
</dbReference>
<accession>A0A7H8QEU1</accession>
<evidence type="ECO:0000313" key="3">
    <source>
        <dbReference type="Proteomes" id="UP000509222"/>
    </source>
</evidence>
<dbReference type="GO" id="GO:0032259">
    <property type="term" value="P:methylation"/>
    <property type="evidence" value="ECO:0007669"/>
    <property type="project" value="UniProtKB-KW"/>
</dbReference>
<gene>
    <name evidence="2" type="ORF">HF394_18895</name>
</gene>
<evidence type="ECO:0000313" key="2">
    <source>
        <dbReference type="EMBL" id="QKX52480.1"/>
    </source>
</evidence>
<keyword evidence="2" id="KW-0489">Methyltransferase</keyword>
<reference evidence="3" key="2">
    <citation type="submission" date="2020-06" db="EMBL/GenBank/DDBJ databases">
        <title>Isolation of Planomicrobium glaciei.</title>
        <authorList>
            <person name="Malisova L."/>
            <person name="Safrankova R."/>
            <person name="Jakubu V."/>
            <person name="Spanelova P."/>
        </authorList>
    </citation>
    <scope>NUCLEOTIDE SEQUENCE [LARGE SCALE GENOMIC DNA]</scope>
    <source>
        <strain evidence="3">NRL-ATB46093</strain>
    </source>
</reference>
<sequence>MGEIIEQYNNASNLDARISIHKNYSTNKTDWFHWLFSQYQIGQNSRILELGCGNGNFWSKNGHSIPSCWDVTLSDFSEGMLADARKNTQHLPNLKFEQIDIQTIPYESNAFDVIIANHMLYHVPDRPRAFHEVRRVLKPGGVFYSSTIGKRHLIEFNDLIMEFDPATNFSAVFSNAGEFGMENGAAQLQPFFSDVRLMPYPDGLKITEIQPIIDYLLSTNSEINKWLTGEKLSAFIRFLEQKKQENGGTIDITKATGLFISI</sequence>
<keyword evidence="3" id="KW-1185">Reference proteome</keyword>
<proteinExistence type="predicted"/>
<dbReference type="EMBL" id="CP051177">
    <property type="protein sequence ID" value="QKX52480.1"/>
    <property type="molecule type" value="Genomic_DNA"/>
</dbReference>
<keyword evidence="2" id="KW-0808">Transferase</keyword>
<evidence type="ECO:0000259" key="1">
    <source>
        <dbReference type="Pfam" id="PF08241"/>
    </source>
</evidence>
<dbReference type="Gene3D" id="3.40.50.150">
    <property type="entry name" value="Vaccinia Virus protein VP39"/>
    <property type="match status" value="1"/>
</dbReference>
<dbReference type="Pfam" id="PF08241">
    <property type="entry name" value="Methyltransf_11"/>
    <property type="match status" value="1"/>
</dbReference>
<dbReference type="RefSeq" id="WP_036804001.1">
    <property type="nucleotide sequence ID" value="NZ_CP051177.1"/>
</dbReference>
<dbReference type="PANTHER" id="PTHR43861:SF1">
    <property type="entry name" value="TRANS-ACONITATE 2-METHYLTRANSFERASE"/>
    <property type="match status" value="1"/>
</dbReference>
<reference evidence="2 3" key="1">
    <citation type="submission" date="2020-04" db="EMBL/GenBank/DDBJ databases">
        <authorList>
            <person name="Pajer P."/>
            <person name="Broz P."/>
        </authorList>
    </citation>
    <scope>NUCLEOTIDE SEQUENCE [LARGE SCALE GENOMIC DNA]</scope>
    <source>
        <strain evidence="3">NRL-ATB46093</strain>
    </source>
</reference>
<dbReference type="InterPro" id="IPR013216">
    <property type="entry name" value="Methyltransf_11"/>
</dbReference>
<dbReference type="AlphaFoldDB" id="A0A7H8QEU1"/>
<dbReference type="GO" id="GO:0008757">
    <property type="term" value="F:S-adenosylmethionine-dependent methyltransferase activity"/>
    <property type="evidence" value="ECO:0007669"/>
    <property type="project" value="InterPro"/>
</dbReference>
<protein>
    <submittedName>
        <fullName evidence="2">Class I SAM-dependent methyltransferase</fullName>
    </submittedName>
</protein>
<name>A0A7H8QEU1_9BACL</name>
<dbReference type="InterPro" id="IPR029063">
    <property type="entry name" value="SAM-dependent_MTases_sf"/>
</dbReference>
<dbReference type="PANTHER" id="PTHR43861">
    <property type="entry name" value="TRANS-ACONITATE 2-METHYLTRANSFERASE-RELATED"/>
    <property type="match status" value="1"/>
</dbReference>
<dbReference type="Proteomes" id="UP000509222">
    <property type="component" value="Chromosome"/>
</dbReference>
<dbReference type="SUPFAM" id="SSF53335">
    <property type="entry name" value="S-adenosyl-L-methionine-dependent methyltransferases"/>
    <property type="match status" value="1"/>
</dbReference>
<feature type="domain" description="Methyltransferase type 11" evidence="1">
    <location>
        <begin position="48"/>
        <end position="144"/>
    </location>
</feature>
<organism evidence="2 3">
    <name type="scientific">Planococcus glaciei</name>
    <dbReference type="NCBI Taxonomy" id="459472"/>
    <lineage>
        <taxon>Bacteria</taxon>
        <taxon>Bacillati</taxon>
        <taxon>Bacillota</taxon>
        <taxon>Bacilli</taxon>
        <taxon>Bacillales</taxon>
        <taxon>Caryophanaceae</taxon>
        <taxon>Planococcus</taxon>
    </lineage>
</organism>